<feature type="region of interest" description="Disordered" evidence="2">
    <location>
        <begin position="127"/>
        <end position="148"/>
    </location>
</feature>
<keyword evidence="1" id="KW-1005">Bacterial flagellum biogenesis</keyword>
<evidence type="ECO:0000256" key="1">
    <source>
        <dbReference type="ARBA" id="ARBA00022795"/>
    </source>
</evidence>
<dbReference type="EMBL" id="JAAZSR010000210">
    <property type="protein sequence ID" value="NKX51335.1"/>
    <property type="molecule type" value="Genomic_DNA"/>
</dbReference>
<sequence>MGAHELSATLWRERELLELLVFKLEEEQLLLTAGKSRWLQHATREVEQVLERVREAGLVRTVEVAALAAEWGSAENATLRELVEQAPAGPWGEIFNGHLRALAALAAQIKELRDTTEQFLRAAARSSQETMAGMVPEPGTYDARGLAGPSPSAARLFDTTL</sequence>
<gene>
    <name evidence="3" type="ORF">HER39_12310</name>
</gene>
<accession>A0ABX1JT62</accession>
<reference evidence="3 4" key="1">
    <citation type="submission" date="2020-04" db="EMBL/GenBank/DDBJ databases">
        <authorList>
            <person name="Liu S."/>
        </authorList>
    </citation>
    <scope>NUCLEOTIDE SEQUENCE [LARGE SCALE GENOMIC DNA]</scope>
    <source>
        <strain evidence="3 4">CGMCC 1.15091</strain>
    </source>
</reference>
<evidence type="ECO:0000256" key="2">
    <source>
        <dbReference type="SAM" id="MobiDB-lite"/>
    </source>
</evidence>
<organism evidence="3 4">
    <name type="scientific">Arthrobacter deserti</name>
    <dbReference type="NCBI Taxonomy" id="1742687"/>
    <lineage>
        <taxon>Bacteria</taxon>
        <taxon>Bacillati</taxon>
        <taxon>Actinomycetota</taxon>
        <taxon>Actinomycetes</taxon>
        <taxon>Micrococcales</taxon>
        <taxon>Micrococcaceae</taxon>
        <taxon>Arthrobacter</taxon>
    </lineage>
</organism>
<dbReference type="InterPro" id="IPR036679">
    <property type="entry name" value="FlgN-like_sf"/>
</dbReference>
<comment type="caution">
    <text evidence="3">The sequence shown here is derived from an EMBL/GenBank/DDBJ whole genome shotgun (WGS) entry which is preliminary data.</text>
</comment>
<name>A0ABX1JT62_9MICC</name>
<keyword evidence="3" id="KW-0966">Cell projection</keyword>
<protein>
    <submittedName>
        <fullName evidence="3">Flagellar protein FlgN</fullName>
    </submittedName>
</protein>
<keyword evidence="4" id="KW-1185">Reference proteome</keyword>
<proteinExistence type="predicted"/>
<keyword evidence="3" id="KW-0282">Flagellum</keyword>
<dbReference type="SUPFAM" id="SSF140566">
    <property type="entry name" value="FlgN-like"/>
    <property type="match status" value="1"/>
</dbReference>
<dbReference type="Pfam" id="PF05130">
    <property type="entry name" value="FlgN"/>
    <property type="match status" value="1"/>
</dbReference>
<dbReference type="Proteomes" id="UP000523795">
    <property type="component" value="Unassembled WGS sequence"/>
</dbReference>
<dbReference type="Gene3D" id="1.20.58.300">
    <property type="entry name" value="FlgN-like"/>
    <property type="match status" value="1"/>
</dbReference>
<evidence type="ECO:0000313" key="3">
    <source>
        <dbReference type="EMBL" id="NKX51335.1"/>
    </source>
</evidence>
<evidence type="ECO:0000313" key="4">
    <source>
        <dbReference type="Proteomes" id="UP000523795"/>
    </source>
</evidence>
<dbReference type="InterPro" id="IPR007809">
    <property type="entry name" value="FlgN-like"/>
</dbReference>
<keyword evidence="3" id="KW-0969">Cilium</keyword>